<evidence type="ECO:0000313" key="2">
    <source>
        <dbReference type="Proteomes" id="UP000046395"/>
    </source>
</evidence>
<dbReference type="WBParaSite" id="TMUE_2000009863.1">
    <property type="protein sequence ID" value="TMUE_2000009863.1"/>
    <property type="gene ID" value="WBGene00300758"/>
</dbReference>
<proteinExistence type="predicted"/>
<keyword evidence="2" id="KW-1185">Reference proteome</keyword>
<dbReference type="Proteomes" id="UP000046395">
    <property type="component" value="Unassembled WGS sequence"/>
</dbReference>
<dbReference type="AlphaFoldDB" id="A0A5S6QRT2"/>
<sequence>MAPWTKLLEVMGISWRERRQKRRHAYQCGSVSPEYGKAWDVAPTSEMAILLGDIRAAQVVLADSGSPSGRVPHLESHCARVSIDGRPGLWVQPFPEPIVAGNPVDVEEQSFLRTLAFCHDFRESATFRRQPKMQGAKTALDKVSGAEPLPRCLS</sequence>
<evidence type="ECO:0000256" key="1">
    <source>
        <dbReference type="SAM" id="MobiDB-lite"/>
    </source>
</evidence>
<feature type="region of interest" description="Disordered" evidence="1">
    <location>
        <begin position="129"/>
        <end position="154"/>
    </location>
</feature>
<accession>A0A5S6QRT2</accession>
<evidence type="ECO:0000313" key="3">
    <source>
        <dbReference type="WBParaSite" id="TMUE_2000009863.1"/>
    </source>
</evidence>
<protein>
    <submittedName>
        <fullName evidence="3">Uncharacterized protein</fullName>
    </submittedName>
</protein>
<reference evidence="3" key="1">
    <citation type="submission" date="2019-12" db="UniProtKB">
        <authorList>
            <consortium name="WormBaseParasite"/>
        </authorList>
    </citation>
    <scope>IDENTIFICATION</scope>
</reference>
<organism evidence="2 3">
    <name type="scientific">Trichuris muris</name>
    <name type="common">Mouse whipworm</name>
    <dbReference type="NCBI Taxonomy" id="70415"/>
    <lineage>
        <taxon>Eukaryota</taxon>
        <taxon>Metazoa</taxon>
        <taxon>Ecdysozoa</taxon>
        <taxon>Nematoda</taxon>
        <taxon>Enoplea</taxon>
        <taxon>Dorylaimia</taxon>
        <taxon>Trichinellida</taxon>
        <taxon>Trichuridae</taxon>
        <taxon>Trichuris</taxon>
    </lineage>
</organism>
<name>A0A5S6QRT2_TRIMR</name>